<dbReference type="PANTHER" id="PTHR32305:SF15">
    <property type="entry name" value="PROTEIN RHSA-RELATED"/>
    <property type="match status" value="1"/>
</dbReference>
<dbReference type="InterPro" id="IPR022385">
    <property type="entry name" value="Rhs_assc_core"/>
</dbReference>
<reference evidence="2" key="1">
    <citation type="submission" date="2023-07" db="EMBL/GenBank/DDBJ databases">
        <title>Description of novel Chryseobacterium sp. strain C-2.</title>
        <authorList>
            <person name="Saticioglu I.B."/>
        </authorList>
    </citation>
    <scope>NUCLEOTIDE SEQUENCE [LARGE SCALE GENOMIC DNA]</scope>
    <source>
        <strain evidence="2">C-2</strain>
    </source>
</reference>
<protein>
    <submittedName>
        <fullName evidence="1">RHS repeat-associated core domain-containing protein</fullName>
    </submittedName>
</protein>
<dbReference type="NCBIfam" id="TIGR03696">
    <property type="entry name" value="Rhs_assc_core"/>
    <property type="match status" value="1"/>
</dbReference>
<keyword evidence="2" id="KW-1185">Reference proteome</keyword>
<sequence>MRGFLFYSAATFLLKKSQITTDIATTHSANGTKNRKSNTKTTTQFAGITWEKEITDYLDGFQYLNKTKSGGGGGGIESRFSAAEDPTLLALEEQAFTEIGERKVLNTKTPELQFFPTGEGFYDYIKDQYIYQYNDHLGNVRLSFGKNSAGALEIVDANDYYPFGMNHLKTGGAYFGAGAYQNYKYNGKELQETGMYDYGARMYMPDVGRWGVVDPLAEADRRWSPYRYAYDNPLRFIDPDGMLEEVIINGDLADKAVEQLNTASSLGITRGEGGKLDTSKLDPTQYNNLSAVDQKLYDAITSTDVSVKIDATSKNFTSDGTMIIGGLFGGNTKTPDGKVNANQTVNPNQMDVIDQLTKRGAGVGTVHETLEAYTAGKNTFDSTSSKGDAPAIVGVENPGYDNAHLTARTIDRRHREIHGINSDGSKENKNGTFNLKINAVYNGQSKELFKQKNVQK</sequence>
<evidence type="ECO:0000313" key="1">
    <source>
        <dbReference type="EMBL" id="MBD3903569.1"/>
    </source>
</evidence>
<evidence type="ECO:0000313" key="2">
    <source>
        <dbReference type="Proteomes" id="UP000603715"/>
    </source>
</evidence>
<proteinExistence type="predicted"/>
<dbReference type="Proteomes" id="UP000603715">
    <property type="component" value="Unassembled WGS sequence"/>
</dbReference>
<dbReference type="InterPro" id="IPR050708">
    <property type="entry name" value="T6SS_VgrG/RHS"/>
</dbReference>
<dbReference type="Gene3D" id="2.180.10.10">
    <property type="entry name" value="RHS repeat-associated core"/>
    <property type="match status" value="1"/>
</dbReference>
<name>A0ABR8LYU0_9FLAO</name>
<accession>A0ABR8LYU0</accession>
<dbReference type="EMBL" id="JACXXP010000002">
    <property type="protein sequence ID" value="MBD3903569.1"/>
    <property type="molecule type" value="Genomic_DNA"/>
</dbReference>
<comment type="caution">
    <text evidence="1">The sequence shown here is derived from an EMBL/GenBank/DDBJ whole genome shotgun (WGS) entry which is preliminary data.</text>
</comment>
<gene>
    <name evidence="1" type="ORF">IEW27_03020</name>
</gene>
<organism evidence="1 2">
    <name type="scientific">Chryseobacterium muglaense</name>
    <dbReference type="NCBI Taxonomy" id="2893752"/>
    <lineage>
        <taxon>Bacteria</taxon>
        <taxon>Pseudomonadati</taxon>
        <taxon>Bacteroidota</taxon>
        <taxon>Flavobacteriia</taxon>
        <taxon>Flavobacteriales</taxon>
        <taxon>Weeksellaceae</taxon>
        <taxon>Chryseobacterium group</taxon>
        <taxon>Chryseobacterium</taxon>
    </lineage>
</organism>
<dbReference type="PANTHER" id="PTHR32305">
    <property type="match status" value="1"/>
</dbReference>
<dbReference type="RefSeq" id="WP_191178200.1">
    <property type="nucleotide sequence ID" value="NZ_JACXXP010000002.1"/>
</dbReference>